<reference evidence="4 5" key="1">
    <citation type="submission" date="2018-11" db="EMBL/GenBank/DDBJ databases">
        <title>Genomic Encyclopedia of Type Strains, Phase IV (KMG-IV): sequencing the most valuable type-strain genomes for metagenomic binning, comparative biology and taxonomic classification.</title>
        <authorList>
            <person name="Goeker M."/>
        </authorList>
    </citation>
    <scope>NUCLEOTIDE SEQUENCE [LARGE SCALE GENOMIC DNA]</scope>
    <source>
        <strain evidence="4 5">DSM 26537</strain>
    </source>
</reference>
<dbReference type="InterPro" id="IPR036779">
    <property type="entry name" value="LysM_dom_sf"/>
</dbReference>
<evidence type="ECO:0000256" key="1">
    <source>
        <dbReference type="ARBA" id="ARBA00023295"/>
    </source>
</evidence>
<gene>
    <name evidence="4" type="ORF">EDD66_10639</name>
</gene>
<dbReference type="EMBL" id="RJVG01000006">
    <property type="protein sequence ID" value="ROR27344.1"/>
    <property type="molecule type" value="Genomic_DNA"/>
</dbReference>
<dbReference type="PROSITE" id="PS51782">
    <property type="entry name" value="LYSM"/>
    <property type="match status" value="2"/>
</dbReference>
<dbReference type="GO" id="GO:0016798">
    <property type="term" value="F:hydrolase activity, acting on glycosyl bonds"/>
    <property type="evidence" value="ECO:0007669"/>
    <property type="project" value="UniProtKB-KW"/>
</dbReference>
<dbReference type="Gene3D" id="3.10.350.10">
    <property type="entry name" value="LysM domain"/>
    <property type="match status" value="2"/>
</dbReference>
<comment type="caution">
    <text evidence="4">The sequence shown here is derived from an EMBL/GenBank/DDBJ whole genome shotgun (WGS) entry which is preliminary data.</text>
</comment>
<dbReference type="InterPro" id="IPR011583">
    <property type="entry name" value="Chitinase_II/V-like_cat"/>
</dbReference>
<feature type="domain" description="LysM" evidence="2">
    <location>
        <begin position="51"/>
        <end position="96"/>
    </location>
</feature>
<evidence type="ECO:0000313" key="5">
    <source>
        <dbReference type="Proteomes" id="UP000273083"/>
    </source>
</evidence>
<dbReference type="InterPro" id="IPR001223">
    <property type="entry name" value="Glyco_hydro18_cat"/>
</dbReference>
<feature type="domain" description="GH18" evidence="3">
    <location>
        <begin position="93"/>
        <end position="425"/>
    </location>
</feature>
<keyword evidence="5" id="KW-1185">Reference proteome</keyword>
<evidence type="ECO:0000313" key="4">
    <source>
        <dbReference type="EMBL" id="ROR27344.1"/>
    </source>
</evidence>
<evidence type="ECO:0000259" key="2">
    <source>
        <dbReference type="PROSITE" id="PS51782"/>
    </source>
</evidence>
<evidence type="ECO:0000259" key="3">
    <source>
        <dbReference type="PROSITE" id="PS51910"/>
    </source>
</evidence>
<dbReference type="GO" id="GO:0005975">
    <property type="term" value="P:carbohydrate metabolic process"/>
    <property type="evidence" value="ECO:0007669"/>
    <property type="project" value="InterPro"/>
</dbReference>
<dbReference type="OrthoDB" id="9769314at2"/>
<protein>
    <submittedName>
        <fullName evidence="4">Spore germination protein</fullName>
    </submittedName>
</protein>
<dbReference type="GO" id="GO:0070492">
    <property type="term" value="F:oligosaccharide binding"/>
    <property type="evidence" value="ECO:0007669"/>
    <property type="project" value="TreeGrafter"/>
</dbReference>
<sequence>MIIHVVQPGEAIYQIAEKYNIPVTRLINENGLIDINNLVVGQTIVLTYPEQTYIVREGDSLASIASAHDVTILQLLRNNPYLSDREFLLPGESIVVSYNTESEISTNGYAYPFIDMDILRKTLPFLTYLTIFNYRSIGGGEIIGEDETEIIQLAKEYSVAPIMSLSTLTYQGEGNVDVVNSILNSEVLQEHHINNILNILETKDYYGLNVSIVHLNPENQKLYENYITKLYSRLREDGYLLFLTITPRTVIVNNQLTLERLDYTNLGQMADSILLLSYGWGYSSGPPSAATPAYMVRMILDHTVPLIPPEKIFIGLSTIGYDWQLPYIIGVSRANSLNTDAAILLARQVGATIYYDENSQAPYFEYVDYSSDTPVQHIVWFKDARSVNALASFVPEYGIQGISIWNIMSYFAQLWLVINSQYKINKVIPEQ</sequence>
<name>A0A3N1XKV4_9FIRM</name>
<dbReference type="PANTHER" id="PTHR46066:SF2">
    <property type="entry name" value="CHITINASE DOMAIN-CONTAINING PROTEIN 1"/>
    <property type="match status" value="1"/>
</dbReference>
<dbReference type="InterPro" id="IPR018392">
    <property type="entry name" value="LysM"/>
</dbReference>
<dbReference type="Gene3D" id="3.20.20.80">
    <property type="entry name" value="Glycosidases"/>
    <property type="match status" value="1"/>
</dbReference>
<dbReference type="SUPFAM" id="SSF51445">
    <property type="entry name" value="(Trans)glycosidases"/>
    <property type="match status" value="1"/>
</dbReference>
<dbReference type="SMART" id="SM00257">
    <property type="entry name" value="LysM"/>
    <property type="match status" value="2"/>
</dbReference>
<dbReference type="Proteomes" id="UP000273083">
    <property type="component" value="Unassembled WGS sequence"/>
</dbReference>
<dbReference type="RefSeq" id="WP_123609595.1">
    <property type="nucleotide sequence ID" value="NZ_RJVG01000006.1"/>
</dbReference>
<dbReference type="InterPro" id="IPR029070">
    <property type="entry name" value="Chitinase_insertion_sf"/>
</dbReference>
<dbReference type="Pfam" id="PF01476">
    <property type="entry name" value="LysM"/>
    <property type="match status" value="2"/>
</dbReference>
<dbReference type="CDD" id="cd00118">
    <property type="entry name" value="LysM"/>
    <property type="match status" value="2"/>
</dbReference>
<keyword evidence="1" id="KW-0378">Hydrolase</keyword>
<dbReference type="Pfam" id="PF00704">
    <property type="entry name" value="Glyco_hydro_18"/>
    <property type="match status" value="1"/>
</dbReference>
<dbReference type="SUPFAM" id="SSF54106">
    <property type="entry name" value="LysM domain"/>
    <property type="match status" value="2"/>
</dbReference>
<dbReference type="PROSITE" id="PS51910">
    <property type="entry name" value="GH18_2"/>
    <property type="match status" value="1"/>
</dbReference>
<dbReference type="InterPro" id="IPR017853">
    <property type="entry name" value="GH"/>
</dbReference>
<dbReference type="SMART" id="SM00636">
    <property type="entry name" value="Glyco_18"/>
    <property type="match status" value="1"/>
</dbReference>
<organism evidence="4 5">
    <name type="scientific">Mobilisporobacter senegalensis</name>
    <dbReference type="NCBI Taxonomy" id="1329262"/>
    <lineage>
        <taxon>Bacteria</taxon>
        <taxon>Bacillati</taxon>
        <taxon>Bacillota</taxon>
        <taxon>Clostridia</taxon>
        <taxon>Lachnospirales</taxon>
        <taxon>Lachnospiraceae</taxon>
        <taxon>Mobilisporobacter</taxon>
    </lineage>
</organism>
<dbReference type="PANTHER" id="PTHR46066">
    <property type="entry name" value="CHITINASE DOMAIN-CONTAINING PROTEIN 1 FAMILY MEMBER"/>
    <property type="match status" value="1"/>
</dbReference>
<dbReference type="GO" id="GO:0012505">
    <property type="term" value="C:endomembrane system"/>
    <property type="evidence" value="ECO:0007669"/>
    <property type="project" value="TreeGrafter"/>
</dbReference>
<dbReference type="Gene3D" id="3.10.50.10">
    <property type="match status" value="1"/>
</dbReference>
<accession>A0A3N1XKV4</accession>
<dbReference type="GO" id="GO:0008061">
    <property type="term" value="F:chitin binding"/>
    <property type="evidence" value="ECO:0007669"/>
    <property type="project" value="InterPro"/>
</dbReference>
<feature type="domain" description="LysM" evidence="2">
    <location>
        <begin position="2"/>
        <end position="46"/>
    </location>
</feature>
<proteinExistence type="predicted"/>
<dbReference type="AlphaFoldDB" id="A0A3N1XKV4"/>
<keyword evidence="1" id="KW-0326">Glycosidase</keyword>